<evidence type="ECO:0000313" key="3">
    <source>
        <dbReference type="EMBL" id="KAI6661697.1"/>
    </source>
</evidence>
<keyword evidence="4" id="KW-1185">Reference proteome</keyword>
<organism evidence="3 4">
    <name type="scientific">Oopsacas minuta</name>
    <dbReference type="NCBI Taxonomy" id="111878"/>
    <lineage>
        <taxon>Eukaryota</taxon>
        <taxon>Metazoa</taxon>
        <taxon>Porifera</taxon>
        <taxon>Hexactinellida</taxon>
        <taxon>Hexasterophora</taxon>
        <taxon>Lyssacinosida</taxon>
        <taxon>Leucopsacidae</taxon>
        <taxon>Oopsacas</taxon>
    </lineage>
</organism>
<evidence type="ECO:0000256" key="1">
    <source>
        <dbReference type="ARBA" id="ARBA00022737"/>
    </source>
</evidence>
<proteinExistence type="predicted"/>
<feature type="repeat" description="NHL" evidence="2">
    <location>
        <begin position="39"/>
        <end position="67"/>
    </location>
</feature>
<dbReference type="SUPFAM" id="SSF63825">
    <property type="entry name" value="YWTD domain"/>
    <property type="match status" value="1"/>
</dbReference>
<dbReference type="EMBL" id="JAKMXF010000010">
    <property type="protein sequence ID" value="KAI6661697.1"/>
    <property type="molecule type" value="Genomic_DNA"/>
</dbReference>
<dbReference type="InterPro" id="IPR043502">
    <property type="entry name" value="DNA/RNA_pol_sf"/>
</dbReference>
<comment type="caution">
    <text evidence="3">The sequence shown here is derived from an EMBL/GenBank/DDBJ whole genome shotgun (WGS) entry which is preliminary data.</text>
</comment>
<accession>A0AAV7KJX6</accession>
<dbReference type="PROSITE" id="PS51125">
    <property type="entry name" value="NHL"/>
    <property type="match status" value="1"/>
</dbReference>
<evidence type="ECO:0000313" key="4">
    <source>
        <dbReference type="Proteomes" id="UP001165289"/>
    </source>
</evidence>
<name>A0AAV7KJX6_9METZ</name>
<dbReference type="Pfam" id="PF01436">
    <property type="entry name" value="NHL"/>
    <property type="match status" value="1"/>
</dbReference>
<dbReference type="InterPro" id="IPR011042">
    <property type="entry name" value="6-blade_b-propeller_TolB-like"/>
</dbReference>
<dbReference type="AlphaFoldDB" id="A0AAV7KJX6"/>
<dbReference type="SUPFAM" id="SSF56672">
    <property type="entry name" value="DNA/RNA polymerases"/>
    <property type="match status" value="1"/>
</dbReference>
<dbReference type="Gene3D" id="1.10.150.20">
    <property type="entry name" value="5' to 3' exonuclease, C-terminal subdomain"/>
    <property type="match status" value="1"/>
</dbReference>
<keyword evidence="1" id="KW-0677">Repeat</keyword>
<dbReference type="InterPro" id="IPR001258">
    <property type="entry name" value="NHL_repeat"/>
</dbReference>
<dbReference type="Proteomes" id="UP001165289">
    <property type="component" value="Unassembled WGS sequence"/>
</dbReference>
<gene>
    <name evidence="3" type="ORF">LOD99_9939</name>
</gene>
<evidence type="ECO:0000256" key="2">
    <source>
        <dbReference type="PROSITE-ProRule" id="PRU00504"/>
    </source>
</evidence>
<sequence length="185" mass="21194">MLDFPSGLTLDEDKIYIADTDNNRITDLLYRGVNGCVGNPLSLTTDTNGEVLVADSINNAIVVFSSDLEFIREIGKDKLRSPRDVKINNNKIFVEDNNKITNIYIFSKSEIPEIQNGRDVFTELTTRWIGIIRYGRDKLSEYLMVTPQEAQDRIDNFTNTFPKVKLFMNNVKKICHKYGYVTTLL</sequence>
<reference evidence="3 4" key="1">
    <citation type="journal article" date="2023" name="BMC Biol.">
        <title>The compact genome of the sponge Oopsacas minuta (Hexactinellida) is lacking key metazoan core genes.</title>
        <authorList>
            <person name="Santini S."/>
            <person name="Schenkelaars Q."/>
            <person name="Jourda C."/>
            <person name="Duchesne M."/>
            <person name="Belahbib H."/>
            <person name="Rocher C."/>
            <person name="Selva M."/>
            <person name="Riesgo A."/>
            <person name="Vervoort M."/>
            <person name="Leys S.P."/>
            <person name="Kodjabachian L."/>
            <person name="Le Bivic A."/>
            <person name="Borchiellini C."/>
            <person name="Claverie J.M."/>
            <person name="Renard E."/>
        </authorList>
    </citation>
    <scope>NUCLEOTIDE SEQUENCE [LARGE SCALE GENOMIC DNA]</scope>
    <source>
        <strain evidence="3">SPO-2</strain>
    </source>
</reference>
<protein>
    <submittedName>
        <fullName evidence="3">NHL repeat protein</fullName>
    </submittedName>
</protein>
<dbReference type="Gene3D" id="2.120.10.30">
    <property type="entry name" value="TolB, C-terminal domain"/>
    <property type="match status" value="1"/>
</dbReference>